<evidence type="ECO:0000256" key="7">
    <source>
        <dbReference type="SAM" id="MobiDB-lite"/>
    </source>
</evidence>
<proteinExistence type="predicted"/>
<sequence length="700" mass="78899">MVRESCHIREDEKMSHKQSSLTDYVEWKLKHPAFFSFNLNGFLDEAVPKNSFLKINPHLYVLSERESPFIEDTFPDKTFFVNQKLTEYWQINYPCEVSKGIPKPNIYWKWYSNGVYKGKIDSRSGDRVLNGTRLALKNINPDERYRCVAENKYGTALSKKIHILQSKTTKFNINQKVENTITKNAGETLVIKCKFISQGQPVGLYYWKTKNRITETDRIYTNDEGSLVFSYVMLDDTNTYTCNNMNPKQVATTGGGWTNLTVNPNALPVEAPLQKLYTTENNSIAMFGREFLIQCMYGGIPIPRIRWETPLSMRPNNPEHTLVIKTVTENHGGCYTCKASSGNNRDETKICIHVAGPPIWVNKPDPEMTVAEESNVVFHCKARSLKGGELLARAIWMKNGMNLSDISVYPGGEMRNRLSLSLDGSSLTFSDVRKSTDICNFQCIYSNRYGEIFAGISFNVILRTEILVAPESQVISRGDVAVFPIKFKVDPLVKSKTDLTWKLNGNKIETFDIADVQILPNWTLIVNTSQMDEDRFKAFLGNYSITIDNSVETVIKYALLKQNPATGGTTMQSAGLDAKWIALIVALVLFFIIFILLLCILFNRQSGDNYSVDKKERKAGHDPEKELADSGFHDLPRTDDDPGLKKPDNLSISSTGKSIASDTDSMGEYSDNDAGSRFNEDGSFIGAYQSHESKGNESNV</sequence>
<evidence type="ECO:0000259" key="9">
    <source>
        <dbReference type="PROSITE" id="PS50835"/>
    </source>
</evidence>
<feature type="compositionally biased region" description="Basic and acidic residues" evidence="7">
    <location>
        <begin position="613"/>
        <end position="648"/>
    </location>
</feature>
<dbReference type="GO" id="GO:0098609">
    <property type="term" value="P:cell-cell adhesion"/>
    <property type="evidence" value="ECO:0007669"/>
    <property type="project" value="TreeGrafter"/>
</dbReference>
<keyword evidence="6" id="KW-1015">Disulfide bond</keyword>
<dbReference type="PANTHER" id="PTHR44170">
    <property type="entry name" value="PROTEIN SIDEKICK"/>
    <property type="match status" value="1"/>
</dbReference>
<name>A0AA36AT22_OCTVU</name>
<keyword evidence="11" id="KW-1185">Reference proteome</keyword>
<reference evidence="10" key="1">
    <citation type="submission" date="2023-08" db="EMBL/GenBank/DDBJ databases">
        <authorList>
            <person name="Alioto T."/>
            <person name="Alioto T."/>
            <person name="Gomez Garrido J."/>
        </authorList>
    </citation>
    <scope>NUCLEOTIDE SEQUENCE</scope>
</reference>
<feature type="region of interest" description="Disordered" evidence="7">
    <location>
        <begin position="613"/>
        <end position="700"/>
    </location>
</feature>
<dbReference type="PROSITE" id="PS50835">
    <property type="entry name" value="IG_LIKE"/>
    <property type="match status" value="4"/>
</dbReference>
<keyword evidence="3" id="KW-0677">Repeat</keyword>
<evidence type="ECO:0000256" key="4">
    <source>
        <dbReference type="ARBA" id="ARBA00022989"/>
    </source>
</evidence>
<feature type="domain" description="Ig-like" evidence="9">
    <location>
        <begin position="357"/>
        <end position="459"/>
    </location>
</feature>
<feature type="compositionally biased region" description="Basic and acidic residues" evidence="7">
    <location>
        <begin position="691"/>
        <end position="700"/>
    </location>
</feature>
<evidence type="ECO:0000313" key="11">
    <source>
        <dbReference type="Proteomes" id="UP001162480"/>
    </source>
</evidence>
<dbReference type="Gene3D" id="2.60.40.10">
    <property type="entry name" value="Immunoglobulins"/>
    <property type="match status" value="4"/>
</dbReference>
<protein>
    <submittedName>
        <fullName evidence="10">Neuroglian isoform X1</fullName>
    </submittedName>
</protein>
<evidence type="ECO:0000256" key="8">
    <source>
        <dbReference type="SAM" id="Phobius"/>
    </source>
</evidence>
<evidence type="ECO:0000256" key="6">
    <source>
        <dbReference type="ARBA" id="ARBA00023157"/>
    </source>
</evidence>
<evidence type="ECO:0000256" key="5">
    <source>
        <dbReference type="ARBA" id="ARBA00023136"/>
    </source>
</evidence>
<gene>
    <name evidence="10" type="ORF">OCTVUL_1B010447</name>
</gene>
<dbReference type="Pfam" id="PF13882">
    <property type="entry name" value="Bravo_FIGEY"/>
    <property type="match status" value="1"/>
</dbReference>
<dbReference type="InterPro" id="IPR013783">
    <property type="entry name" value="Ig-like_fold"/>
</dbReference>
<organism evidence="10 11">
    <name type="scientific">Octopus vulgaris</name>
    <name type="common">Common octopus</name>
    <dbReference type="NCBI Taxonomy" id="6645"/>
    <lineage>
        <taxon>Eukaryota</taxon>
        <taxon>Metazoa</taxon>
        <taxon>Spiralia</taxon>
        <taxon>Lophotrochozoa</taxon>
        <taxon>Mollusca</taxon>
        <taxon>Cephalopoda</taxon>
        <taxon>Coleoidea</taxon>
        <taxon>Octopodiformes</taxon>
        <taxon>Octopoda</taxon>
        <taxon>Incirrata</taxon>
        <taxon>Octopodidae</taxon>
        <taxon>Octopus</taxon>
    </lineage>
</organism>
<keyword evidence="2 8" id="KW-0812">Transmembrane</keyword>
<feature type="domain" description="Ig-like" evidence="9">
    <location>
        <begin position="68"/>
        <end position="158"/>
    </location>
</feature>
<dbReference type="GO" id="GO:0007411">
    <property type="term" value="P:axon guidance"/>
    <property type="evidence" value="ECO:0007669"/>
    <property type="project" value="TreeGrafter"/>
</dbReference>
<dbReference type="InterPro" id="IPR003599">
    <property type="entry name" value="Ig_sub"/>
</dbReference>
<dbReference type="PANTHER" id="PTHR44170:SF6">
    <property type="entry name" value="CONTACTIN"/>
    <property type="match status" value="1"/>
</dbReference>
<evidence type="ECO:0000256" key="2">
    <source>
        <dbReference type="ARBA" id="ARBA00022692"/>
    </source>
</evidence>
<comment type="subcellular location">
    <subcellularLocation>
        <location evidence="1">Membrane</location>
        <topology evidence="1">Single-pass membrane protein</topology>
    </subcellularLocation>
</comment>
<accession>A0AA36AT22</accession>
<dbReference type="EMBL" id="OX597817">
    <property type="protein sequence ID" value="CAI9721801.1"/>
    <property type="molecule type" value="Genomic_DNA"/>
</dbReference>
<feature type="transmembrane region" description="Helical" evidence="8">
    <location>
        <begin position="580"/>
        <end position="602"/>
    </location>
</feature>
<dbReference type="AlphaFoldDB" id="A0AA36AT22"/>
<dbReference type="SMART" id="SM00409">
    <property type="entry name" value="IG"/>
    <property type="match status" value="4"/>
</dbReference>
<evidence type="ECO:0000313" key="10">
    <source>
        <dbReference type="EMBL" id="CAI9721801.1"/>
    </source>
</evidence>
<dbReference type="GO" id="GO:0005886">
    <property type="term" value="C:plasma membrane"/>
    <property type="evidence" value="ECO:0007669"/>
    <property type="project" value="TreeGrafter"/>
</dbReference>
<feature type="domain" description="Ig-like" evidence="9">
    <location>
        <begin position="186"/>
        <end position="253"/>
    </location>
</feature>
<dbReference type="GO" id="GO:0030424">
    <property type="term" value="C:axon"/>
    <property type="evidence" value="ECO:0007669"/>
    <property type="project" value="TreeGrafter"/>
</dbReference>
<feature type="domain" description="Ig-like" evidence="9">
    <location>
        <begin position="264"/>
        <end position="351"/>
    </location>
</feature>
<evidence type="ECO:0000256" key="1">
    <source>
        <dbReference type="ARBA" id="ARBA00004167"/>
    </source>
</evidence>
<dbReference type="Proteomes" id="UP001162480">
    <property type="component" value="Chromosome 4"/>
</dbReference>
<dbReference type="InterPro" id="IPR007110">
    <property type="entry name" value="Ig-like_dom"/>
</dbReference>
<dbReference type="InterPro" id="IPR036179">
    <property type="entry name" value="Ig-like_dom_sf"/>
</dbReference>
<feature type="compositionally biased region" description="Polar residues" evidence="7">
    <location>
        <begin position="650"/>
        <end position="664"/>
    </location>
</feature>
<keyword evidence="5 8" id="KW-0472">Membrane</keyword>
<evidence type="ECO:0000256" key="3">
    <source>
        <dbReference type="ARBA" id="ARBA00022737"/>
    </source>
</evidence>
<dbReference type="InterPro" id="IPR026966">
    <property type="entry name" value="Neurofascin/L1/NrCAM_C"/>
</dbReference>
<keyword evidence="4 8" id="KW-1133">Transmembrane helix</keyword>
<dbReference type="SUPFAM" id="SSF48726">
    <property type="entry name" value="Immunoglobulin"/>
    <property type="match status" value="4"/>
</dbReference>